<dbReference type="InterPro" id="IPR032675">
    <property type="entry name" value="LRR_dom_sf"/>
</dbReference>
<dbReference type="PROSITE" id="PS51450">
    <property type="entry name" value="LRR"/>
    <property type="match status" value="1"/>
</dbReference>
<organism evidence="7 8">
    <name type="scientific">Prunus armeniaca</name>
    <name type="common">Apricot</name>
    <name type="synonym">Armeniaca vulgaris</name>
    <dbReference type="NCBI Taxonomy" id="36596"/>
    <lineage>
        <taxon>Eukaryota</taxon>
        <taxon>Viridiplantae</taxon>
        <taxon>Streptophyta</taxon>
        <taxon>Embryophyta</taxon>
        <taxon>Tracheophyta</taxon>
        <taxon>Spermatophyta</taxon>
        <taxon>Magnoliopsida</taxon>
        <taxon>eudicotyledons</taxon>
        <taxon>Gunneridae</taxon>
        <taxon>Pentapetalae</taxon>
        <taxon>rosids</taxon>
        <taxon>fabids</taxon>
        <taxon>Rosales</taxon>
        <taxon>Rosaceae</taxon>
        <taxon>Amygdaloideae</taxon>
        <taxon>Amygdaleae</taxon>
        <taxon>Prunus</taxon>
    </lineage>
</organism>
<evidence type="ECO:0000256" key="4">
    <source>
        <dbReference type="ARBA" id="ARBA00022737"/>
    </source>
</evidence>
<evidence type="ECO:0000256" key="1">
    <source>
        <dbReference type="ARBA" id="ARBA00006734"/>
    </source>
</evidence>
<dbReference type="Proteomes" id="UP000507245">
    <property type="component" value="Unassembled WGS sequence"/>
</dbReference>
<dbReference type="Gene3D" id="1.25.40.120">
    <property type="entry name" value="Protein prenylyltransferase"/>
    <property type="match status" value="1"/>
</dbReference>
<keyword evidence="4" id="KW-0677">Repeat</keyword>
<keyword evidence="3 6" id="KW-0808">Transferase</keyword>
<name>A0A6J5VYN9_PRUAR</name>
<dbReference type="SUPFAM" id="SSF52058">
    <property type="entry name" value="L domain-like"/>
    <property type="match status" value="1"/>
</dbReference>
<comment type="similarity">
    <text evidence="1 6">Belongs to the protein prenyltransferase subunit alpha family.</text>
</comment>
<accession>A0A6J5VYN9</accession>
<keyword evidence="2 6" id="KW-0637">Prenyltransferase</keyword>
<dbReference type="AlphaFoldDB" id="A0A6J5VYN9"/>
<dbReference type="PANTHER" id="PTHR11129">
    <property type="entry name" value="PROTEIN FARNESYLTRANSFERASE ALPHA SUBUNIT/RAB GERANYLGERANYL TRANSFERASE ALPHA SUBUNIT"/>
    <property type="match status" value="1"/>
</dbReference>
<evidence type="ECO:0000313" key="8">
    <source>
        <dbReference type="Proteomes" id="UP000507245"/>
    </source>
</evidence>
<evidence type="ECO:0000256" key="6">
    <source>
        <dbReference type="RuleBase" id="RU367120"/>
    </source>
</evidence>
<evidence type="ECO:0000256" key="3">
    <source>
        <dbReference type="ARBA" id="ARBA00022679"/>
    </source>
</evidence>
<dbReference type="EC" id="2.5.1.60" evidence="6"/>
<dbReference type="GO" id="GO:0004663">
    <property type="term" value="F:Rab geranylgeranyltransferase activity"/>
    <property type="evidence" value="ECO:0007669"/>
    <property type="project" value="UniProtKB-UniRule"/>
</dbReference>
<dbReference type="GO" id="GO:0005968">
    <property type="term" value="C:Rab-protein geranylgeranyltransferase complex"/>
    <property type="evidence" value="ECO:0007669"/>
    <property type="project" value="TreeGrafter"/>
</dbReference>
<dbReference type="InterPro" id="IPR001611">
    <property type="entry name" value="Leu-rich_rpt"/>
</dbReference>
<dbReference type="GO" id="GO:0097354">
    <property type="term" value="P:prenylation"/>
    <property type="evidence" value="ECO:0007669"/>
    <property type="project" value="UniProtKB-UniRule"/>
</dbReference>
<dbReference type="PROSITE" id="PS51147">
    <property type="entry name" value="PFTA"/>
    <property type="match status" value="4"/>
</dbReference>
<reference evidence="8" key="1">
    <citation type="journal article" date="2020" name="Genome Biol.">
        <title>Gamete binning: chromosome-level and haplotype-resolved genome assembly enabled by high-throughput single-cell sequencing of gamete genomes.</title>
        <authorList>
            <person name="Campoy J.A."/>
            <person name="Sun H."/>
            <person name="Goel M."/>
            <person name="Jiao W.-B."/>
            <person name="Folz-Donahue K."/>
            <person name="Wang N."/>
            <person name="Rubio M."/>
            <person name="Liu C."/>
            <person name="Kukat C."/>
            <person name="Ruiz D."/>
            <person name="Huettel B."/>
            <person name="Schneeberger K."/>
        </authorList>
    </citation>
    <scope>NUCLEOTIDE SEQUENCE [LARGE SCALE GENOMIC DNA]</scope>
    <source>
        <strain evidence="8">cv. Rojo Pasion</strain>
    </source>
</reference>
<sequence>MHGRPRKAPTREDEAASAAKGKNLGFLQSQLLYNHHKNIYNEEALDLSAKTLQINPDLYTAWNYRKLAVQHKLAASHPDFNSIFDPELRLVESALRTNPKAYGAWYHREWVLRRLSKAHSSSSSSYLNDYLDHELQLLETLLKHDSRNFHAWNHRRFVAALFNTSDQEELKFTNEMIQDKQDNLSNYSMWHHRRVLLSGLLKKKAQGFSSKEKVLRDEYELVDGAIVAGTEDQSGWFYHLSLLEQTVNMDAPFLVSSWPSHGSHVLLSRNRCSDDCSLSQFDSFHSSSGTFPLILYFTEDVQGVNSSTITIESSFCTKNNLHWTPLMQNRSQFSQAWVTHIIFPGARPHSSEPYLLEISVGQSQGIISRNGFPYSHLTQFNFKVRLCLGETERGEVEDLDGDIILWKDENFHALQTESQEPHEAVSFDQLIINDVHEPNTSNWRAAIVSNEIDFFQTLLFCKIGILTLARLLTAKNVLLSRCTNKTVHSKVLELYKDLIKLDPLHSQYYKDQHSLVFLQEVTSNRESLQRHCCSYKNFASASIGNYKCVRLNNISLSRMGSVEKLLWVSMLDLSHNELCSIEGLEAMQLLSCLNLSVNKFSGFSALGPLRLLKSLEVLNISYNEIGLHTTDTTRYLCSSPLSHTEEASWNCDEIMPGGVSVMNYWEAFLIFKSLRLTQLDIAGNAIAGENFKSFLVKVVPSLQWLDGDKLR</sequence>
<dbReference type="OrthoDB" id="1658at2759"/>
<dbReference type="EMBL" id="CAEKKB010000001">
    <property type="protein sequence ID" value="CAB4294420.1"/>
    <property type="molecule type" value="Genomic_DNA"/>
</dbReference>
<evidence type="ECO:0000256" key="2">
    <source>
        <dbReference type="ARBA" id="ARBA00022602"/>
    </source>
</evidence>
<dbReference type="SUPFAM" id="SSF48439">
    <property type="entry name" value="Protein prenylyltransferase"/>
    <property type="match status" value="1"/>
</dbReference>
<keyword evidence="8" id="KW-1185">Reference proteome</keyword>
<gene>
    <name evidence="7" type="ORF">ORAREDHAP_LOCUS5029</name>
</gene>
<dbReference type="Pfam" id="PF01239">
    <property type="entry name" value="PPTA"/>
    <property type="match status" value="4"/>
</dbReference>
<dbReference type="InterPro" id="IPR002088">
    <property type="entry name" value="Prenyl_trans_a"/>
</dbReference>
<dbReference type="PANTHER" id="PTHR11129:SF2">
    <property type="entry name" value="GERANYLGERANYL TRANSFERASE TYPE-2 SUBUNIT ALPHA"/>
    <property type="match status" value="1"/>
</dbReference>
<comment type="function">
    <text evidence="6">Catalyzes the transfer of a geranyl-geranyl moiety from geranyl-geranyl pyrophosphate to cysteines occuring in specific C-terminal amino acid sequences.</text>
</comment>
<protein>
    <recommendedName>
        <fullName evidence="6">Geranylgeranyl transferase type-2 subunit alpha</fullName>
        <ecNumber evidence="6">2.5.1.60</ecNumber>
    </recommendedName>
    <alternativeName>
        <fullName evidence="6">Geranylgeranyl transferase type II subunit alpha</fullName>
    </alternativeName>
</protein>
<dbReference type="Gene3D" id="3.80.10.10">
    <property type="entry name" value="Ribonuclease Inhibitor"/>
    <property type="match status" value="1"/>
</dbReference>
<evidence type="ECO:0000313" key="7">
    <source>
        <dbReference type="EMBL" id="CAB4294420.1"/>
    </source>
</evidence>
<proteinExistence type="inferred from homology"/>
<comment type="catalytic activity">
    <reaction evidence="5 6">
        <text>geranylgeranyl diphosphate + L-cysteinyl-[protein] = S-geranylgeranyl-L-cysteinyl-[protein] + diphosphate</text>
        <dbReference type="Rhea" id="RHEA:21240"/>
        <dbReference type="Rhea" id="RHEA-COMP:10131"/>
        <dbReference type="Rhea" id="RHEA-COMP:11537"/>
        <dbReference type="ChEBI" id="CHEBI:29950"/>
        <dbReference type="ChEBI" id="CHEBI:33019"/>
        <dbReference type="ChEBI" id="CHEBI:57533"/>
        <dbReference type="ChEBI" id="CHEBI:86021"/>
        <dbReference type="EC" id="2.5.1.60"/>
    </reaction>
</comment>
<evidence type="ECO:0000256" key="5">
    <source>
        <dbReference type="ARBA" id="ARBA00047658"/>
    </source>
</evidence>
<dbReference type="FunFam" id="3.80.10.10:FF:000756">
    <property type="entry name" value="Rab geranylgeranyl transferase like protein"/>
    <property type="match status" value="1"/>
</dbReference>